<sequence length="93" mass="10884">MTNIKEYTLIDGTFSVEDADQILTALLNYKIDYHNREDFSKHIRFNRDIEHSKKRIQELIATKEAVKNLIAETESNKFNLVINSTITIRLEEA</sequence>
<keyword evidence="3" id="KW-1185">Reference proteome</keyword>
<protein>
    <submittedName>
        <fullName evidence="2">Uncharacterized protein</fullName>
    </submittedName>
</protein>
<dbReference type="RefSeq" id="WP_324690809.1">
    <property type="nucleotide sequence ID" value="NZ_BAABCR010000001.1"/>
</dbReference>
<comment type="caution">
    <text evidence="2">The sequence shown here is derived from an EMBL/GenBank/DDBJ whole genome shotgun (WGS) entry which is preliminary data.</text>
</comment>
<reference evidence="3" key="1">
    <citation type="journal article" date="2019" name="Int. J. Syst. Evol. Microbiol.">
        <title>The Global Catalogue of Microorganisms (GCM) 10K type strain sequencing project: providing services to taxonomists for standard genome sequencing and annotation.</title>
        <authorList>
            <consortium name="The Broad Institute Genomics Platform"/>
            <consortium name="The Broad Institute Genome Sequencing Center for Infectious Disease"/>
            <person name="Wu L."/>
            <person name="Ma J."/>
        </authorList>
    </citation>
    <scope>NUCLEOTIDE SEQUENCE [LARGE SCALE GENOMIC DNA]</scope>
    <source>
        <strain evidence="3">JCM 17064</strain>
    </source>
</reference>
<feature type="coiled-coil region" evidence="1">
    <location>
        <begin position="49"/>
        <end position="76"/>
    </location>
</feature>
<proteinExistence type="predicted"/>
<evidence type="ECO:0000313" key="2">
    <source>
        <dbReference type="EMBL" id="GAA4021402.1"/>
    </source>
</evidence>
<organism evidence="2 3">
    <name type="scientific">Flavobacterium cheonhonense</name>
    <dbReference type="NCBI Taxonomy" id="706185"/>
    <lineage>
        <taxon>Bacteria</taxon>
        <taxon>Pseudomonadati</taxon>
        <taxon>Bacteroidota</taxon>
        <taxon>Flavobacteriia</taxon>
        <taxon>Flavobacteriales</taxon>
        <taxon>Flavobacteriaceae</taxon>
        <taxon>Flavobacterium</taxon>
    </lineage>
</organism>
<dbReference type="EMBL" id="BAABCR010000001">
    <property type="protein sequence ID" value="GAA4021402.1"/>
    <property type="molecule type" value="Genomic_DNA"/>
</dbReference>
<name>A0ABP7T684_9FLAO</name>
<evidence type="ECO:0000256" key="1">
    <source>
        <dbReference type="SAM" id="Coils"/>
    </source>
</evidence>
<evidence type="ECO:0000313" key="3">
    <source>
        <dbReference type="Proteomes" id="UP001500968"/>
    </source>
</evidence>
<dbReference type="Proteomes" id="UP001500968">
    <property type="component" value="Unassembled WGS sequence"/>
</dbReference>
<accession>A0ABP7T684</accession>
<keyword evidence="1" id="KW-0175">Coiled coil</keyword>
<gene>
    <name evidence="2" type="ORF">GCM10022386_00380</name>
</gene>